<keyword evidence="3" id="KW-1185">Reference proteome</keyword>
<organism evidence="2 3">
    <name type="scientific">Rosa chinensis</name>
    <name type="common">China rose</name>
    <dbReference type="NCBI Taxonomy" id="74649"/>
    <lineage>
        <taxon>Eukaryota</taxon>
        <taxon>Viridiplantae</taxon>
        <taxon>Streptophyta</taxon>
        <taxon>Embryophyta</taxon>
        <taxon>Tracheophyta</taxon>
        <taxon>Spermatophyta</taxon>
        <taxon>Magnoliopsida</taxon>
        <taxon>eudicotyledons</taxon>
        <taxon>Gunneridae</taxon>
        <taxon>Pentapetalae</taxon>
        <taxon>rosids</taxon>
        <taxon>fabids</taxon>
        <taxon>Rosales</taxon>
        <taxon>Rosaceae</taxon>
        <taxon>Rosoideae</taxon>
        <taxon>Rosoideae incertae sedis</taxon>
        <taxon>Rosa</taxon>
    </lineage>
</organism>
<dbReference type="InterPro" id="IPR055411">
    <property type="entry name" value="LRR_FXL15/At3g58940/PEG3-like"/>
</dbReference>
<evidence type="ECO:0000313" key="3">
    <source>
        <dbReference type="Proteomes" id="UP000238479"/>
    </source>
</evidence>
<protein>
    <submittedName>
        <fullName evidence="2">Putative F-box domain, leucine-rich repeat domain, L domain-containing protein</fullName>
    </submittedName>
</protein>
<name>A0A2P6QX37_ROSCH</name>
<dbReference type="CDD" id="cd22160">
    <property type="entry name" value="F-box_AtFBL13-like"/>
    <property type="match status" value="1"/>
</dbReference>
<sequence>MAWEAIHKDKISQLPDDTLSHILSLLPTRDAVRTTILSKRWNNLWISIPNLGFDPHEVSSDKCGEFVDGVLSLHASSNIQKFRPCSRNSYYNGDEYMSGNSRWICDAMRHNIVELDLHIFDNHGSSRLGDLQLPVSLFTCKTLVALKMSSNCMNLAPPPSASACFPSLMFLHYRLGWPESASIFEMLASKCPVLEDLTIDVCTIGNVYTLNILAAGLKTFRILSSLMDVDMYRFSINAPKLENLVVLGQLGLLLFLNKIRDEAILAPRK</sequence>
<dbReference type="Pfam" id="PF00646">
    <property type="entry name" value="F-box"/>
    <property type="match status" value="1"/>
</dbReference>
<accession>A0A2P6QX37</accession>
<dbReference type="STRING" id="74649.A0A2P6QX37"/>
<dbReference type="InterPro" id="IPR001810">
    <property type="entry name" value="F-box_dom"/>
</dbReference>
<gene>
    <name evidence="2" type="ORF">RchiOBHm_Chr4g0417471</name>
</gene>
<dbReference type="InterPro" id="IPR053781">
    <property type="entry name" value="F-box_AtFBL13-like"/>
</dbReference>
<proteinExistence type="predicted"/>
<dbReference type="Gene3D" id="3.80.10.10">
    <property type="entry name" value="Ribonuclease Inhibitor"/>
    <property type="match status" value="1"/>
</dbReference>
<dbReference type="AlphaFoldDB" id="A0A2P6QX37"/>
<dbReference type="Gene3D" id="1.20.1280.50">
    <property type="match status" value="1"/>
</dbReference>
<dbReference type="EMBL" id="PDCK01000042">
    <property type="protein sequence ID" value="PRQ38755.1"/>
    <property type="molecule type" value="Genomic_DNA"/>
</dbReference>
<dbReference type="Pfam" id="PF24758">
    <property type="entry name" value="LRR_At5g56370"/>
    <property type="match status" value="1"/>
</dbReference>
<dbReference type="PROSITE" id="PS50181">
    <property type="entry name" value="FBOX"/>
    <property type="match status" value="1"/>
</dbReference>
<dbReference type="Gramene" id="PRQ38755">
    <property type="protein sequence ID" value="PRQ38755"/>
    <property type="gene ID" value="RchiOBHm_Chr4g0417471"/>
</dbReference>
<dbReference type="InterPro" id="IPR036047">
    <property type="entry name" value="F-box-like_dom_sf"/>
</dbReference>
<dbReference type="InterPro" id="IPR050232">
    <property type="entry name" value="FBL13/AtMIF1-like"/>
</dbReference>
<evidence type="ECO:0000313" key="2">
    <source>
        <dbReference type="EMBL" id="PRQ38755.1"/>
    </source>
</evidence>
<evidence type="ECO:0000259" key="1">
    <source>
        <dbReference type="PROSITE" id="PS50181"/>
    </source>
</evidence>
<dbReference type="OMA" id="RCISTHF"/>
<dbReference type="InterPro" id="IPR032675">
    <property type="entry name" value="LRR_dom_sf"/>
</dbReference>
<dbReference type="Proteomes" id="UP000238479">
    <property type="component" value="Chromosome 4"/>
</dbReference>
<reference evidence="2 3" key="1">
    <citation type="journal article" date="2018" name="Nat. Genet.">
        <title>The Rosa genome provides new insights in the design of modern roses.</title>
        <authorList>
            <person name="Bendahmane M."/>
        </authorList>
    </citation>
    <scope>NUCLEOTIDE SEQUENCE [LARGE SCALE GENOMIC DNA]</scope>
    <source>
        <strain evidence="3">cv. Old Blush</strain>
    </source>
</reference>
<dbReference type="PANTHER" id="PTHR31900:SF34">
    <property type="entry name" value="EMB|CAB62440.1-RELATED"/>
    <property type="match status" value="1"/>
</dbReference>
<feature type="domain" description="F-box" evidence="1">
    <location>
        <begin position="8"/>
        <end position="44"/>
    </location>
</feature>
<comment type="caution">
    <text evidence="2">The sequence shown here is derived from an EMBL/GenBank/DDBJ whole genome shotgun (WGS) entry which is preliminary data.</text>
</comment>
<dbReference type="SUPFAM" id="SSF81383">
    <property type="entry name" value="F-box domain"/>
    <property type="match status" value="1"/>
</dbReference>
<dbReference type="SUPFAM" id="SSF52047">
    <property type="entry name" value="RNI-like"/>
    <property type="match status" value="1"/>
</dbReference>
<dbReference type="PANTHER" id="PTHR31900">
    <property type="entry name" value="F-BOX/RNI SUPERFAMILY PROTEIN-RELATED"/>
    <property type="match status" value="1"/>
</dbReference>